<name>A0A7J9MML7_GOSSC</name>
<reference evidence="2 3" key="1">
    <citation type="journal article" date="2019" name="Genome Biol. Evol.">
        <title>Insights into the evolution of the New World diploid cottons (Gossypium, subgenus Houzingenia) based on genome sequencing.</title>
        <authorList>
            <person name="Grover C.E."/>
            <person name="Arick M.A. 2nd"/>
            <person name="Thrash A."/>
            <person name="Conover J.L."/>
            <person name="Sanders W.S."/>
            <person name="Peterson D.G."/>
            <person name="Frelichowski J.E."/>
            <person name="Scheffler J.A."/>
            <person name="Scheffler B.E."/>
            <person name="Wendel J.F."/>
        </authorList>
    </citation>
    <scope>NUCLEOTIDE SEQUENCE [LARGE SCALE GENOMIC DNA]</scope>
    <source>
        <strain evidence="2">1</strain>
        <tissue evidence="2">Leaf</tissue>
    </source>
</reference>
<gene>
    <name evidence="2" type="ORF">Goshw_008968</name>
</gene>
<dbReference type="EMBL" id="JABFAF010000012">
    <property type="protein sequence ID" value="MBA0872194.1"/>
    <property type="molecule type" value="Genomic_DNA"/>
</dbReference>
<keyword evidence="3" id="KW-1185">Reference proteome</keyword>
<evidence type="ECO:0000256" key="1">
    <source>
        <dbReference type="SAM" id="Coils"/>
    </source>
</evidence>
<sequence>MKEKLTNSCEKIFEHETKIKMLEETIRQANLKLNNFLNAVYDIHQKLESDLSEFGVTEIDDMLLKVRDAEFTGLELSWMKEKLINSREKILEHETKIKMLEEITRQVNLELARVLVGIPIDLIIMESIPNQDNTSMGVDFEDFEAWSSWLNSSTVTHGHGYQVHPQNFEALNIFQNHSQFAENFQLKHLEF</sequence>
<feature type="coiled-coil region" evidence="1">
    <location>
        <begin position="12"/>
        <end position="39"/>
    </location>
</feature>
<protein>
    <submittedName>
        <fullName evidence="2">Uncharacterized protein</fullName>
    </submittedName>
</protein>
<accession>A0A7J9MML7</accession>
<dbReference type="AlphaFoldDB" id="A0A7J9MML7"/>
<comment type="caution">
    <text evidence="2">The sequence shown here is derived from an EMBL/GenBank/DDBJ whole genome shotgun (WGS) entry which is preliminary data.</text>
</comment>
<dbReference type="Proteomes" id="UP000593576">
    <property type="component" value="Unassembled WGS sequence"/>
</dbReference>
<proteinExistence type="predicted"/>
<evidence type="ECO:0000313" key="2">
    <source>
        <dbReference type="EMBL" id="MBA0872194.1"/>
    </source>
</evidence>
<keyword evidence="1" id="KW-0175">Coiled coil</keyword>
<organism evidence="2 3">
    <name type="scientific">Gossypium schwendimanii</name>
    <name type="common">Cotton</name>
    <dbReference type="NCBI Taxonomy" id="34291"/>
    <lineage>
        <taxon>Eukaryota</taxon>
        <taxon>Viridiplantae</taxon>
        <taxon>Streptophyta</taxon>
        <taxon>Embryophyta</taxon>
        <taxon>Tracheophyta</taxon>
        <taxon>Spermatophyta</taxon>
        <taxon>Magnoliopsida</taxon>
        <taxon>eudicotyledons</taxon>
        <taxon>Gunneridae</taxon>
        <taxon>Pentapetalae</taxon>
        <taxon>rosids</taxon>
        <taxon>malvids</taxon>
        <taxon>Malvales</taxon>
        <taxon>Malvaceae</taxon>
        <taxon>Malvoideae</taxon>
        <taxon>Gossypium</taxon>
    </lineage>
</organism>
<evidence type="ECO:0000313" key="3">
    <source>
        <dbReference type="Proteomes" id="UP000593576"/>
    </source>
</evidence>